<dbReference type="PROSITE" id="PS51635">
    <property type="entry name" value="PNPLA"/>
    <property type="match status" value="1"/>
</dbReference>
<protein>
    <submittedName>
        <fullName evidence="6">Patatin-like phospholipase family protein</fullName>
    </submittedName>
</protein>
<evidence type="ECO:0000313" key="6">
    <source>
        <dbReference type="EMBL" id="MCE4554787.1"/>
    </source>
</evidence>
<keyword evidence="2 4" id="KW-0442">Lipid degradation</keyword>
<feature type="short sequence motif" description="GXSXG" evidence="4">
    <location>
        <begin position="47"/>
        <end position="51"/>
    </location>
</feature>
<name>A0ABS8XV67_9BURK</name>
<dbReference type="InterPro" id="IPR050301">
    <property type="entry name" value="NTE"/>
</dbReference>
<dbReference type="EMBL" id="JAJTWU010000003">
    <property type="protein sequence ID" value="MCE4554787.1"/>
    <property type="molecule type" value="Genomic_DNA"/>
</dbReference>
<dbReference type="InterPro" id="IPR016035">
    <property type="entry name" value="Acyl_Trfase/lysoPLipase"/>
</dbReference>
<dbReference type="PANTHER" id="PTHR14226:SF78">
    <property type="entry name" value="SLR0060 PROTEIN"/>
    <property type="match status" value="1"/>
</dbReference>
<keyword evidence="1 4" id="KW-0378">Hydrolase</keyword>
<gene>
    <name evidence="6" type="ORF">LXT13_10135</name>
</gene>
<dbReference type="PANTHER" id="PTHR14226">
    <property type="entry name" value="NEUROPATHY TARGET ESTERASE/SWISS CHEESE D.MELANOGASTER"/>
    <property type="match status" value="1"/>
</dbReference>
<evidence type="ECO:0000256" key="3">
    <source>
        <dbReference type="ARBA" id="ARBA00023098"/>
    </source>
</evidence>
<proteinExistence type="predicted"/>
<keyword evidence="7" id="KW-1185">Reference proteome</keyword>
<comment type="caution">
    <text evidence="6">The sequence shown here is derived from an EMBL/GenBank/DDBJ whole genome shotgun (WGS) entry which is preliminary data.</text>
</comment>
<feature type="short sequence motif" description="DGA/G" evidence="4">
    <location>
        <begin position="200"/>
        <end position="202"/>
    </location>
</feature>
<keyword evidence="3 4" id="KW-0443">Lipid metabolism</keyword>
<feature type="short sequence motif" description="GXGXXG" evidence="4">
    <location>
        <begin position="19"/>
        <end position="24"/>
    </location>
</feature>
<sequence>MATRSKHRAPHRIALALQGGGSHGAFTWGVLDRLLQEPDLEIVGISGTSAGAMNAGILADALRRGGPEHARQELARYWTDVGALPGFSSFSFTMPGREPVWHLDENPVFRAMDFMTRVWSPYQTNPANLNPLRGLLERIDFEGLRHDTRAARVFVTATNVRTGLRHVFVNEDLSIDALLASACLPQMMQAVEIDGESYWDGGYTGNPSLSPLYLYTQATDVIAIGINPIERPQVPRSARAIIDRIDEISFNSTLMLELAAVAFIEDLVRAGAARGQFKSLFVHGIGDTTLATYGASSKINNDMRFLRQLHARGVEAAERWLQAHRAALGQSSSLDLTPLLPTAHGLLTGTSVIKAKPVSPPAAKPGTTEIAS</sequence>
<feature type="domain" description="PNPLA" evidence="5">
    <location>
        <begin position="15"/>
        <end position="213"/>
    </location>
</feature>
<feature type="active site" description="Nucleophile" evidence="4">
    <location>
        <position position="49"/>
    </location>
</feature>
<organism evidence="6 7">
    <name type="scientific">Pelomonas cellulosilytica</name>
    <dbReference type="NCBI Taxonomy" id="2906762"/>
    <lineage>
        <taxon>Bacteria</taxon>
        <taxon>Pseudomonadati</taxon>
        <taxon>Pseudomonadota</taxon>
        <taxon>Betaproteobacteria</taxon>
        <taxon>Burkholderiales</taxon>
        <taxon>Sphaerotilaceae</taxon>
        <taxon>Roseateles</taxon>
    </lineage>
</organism>
<dbReference type="Proteomes" id="UP001200741">
    <property type="component" value="Unassembled WGS sequence"/>
</dbReference>
<evidence type="ECO:0000256" key="4">
    <source>
        <dbReference type="PROSITE-ProRule" id="PRU01161"/>
    </source>
</evidence>
<evidence type="ECO:0000259" key="5">
    <source>
        <dbReference type="PROSITE" id="PS51635"/>
    </source>
</evidence>
<accession>A0ABS8XV67</accession>
<evidence type="ECO:0000256" key="1">
    <source>
        <dbReference type="ARBA" id="ARBA00022801"/>
    </source>
</evidence>
<feature type="active site" description="Proton acceptor" evidence="4">
    <location>
        <position position="200"/>
    </location>
</feature>
<dbReference type="InterPro" id="IPR002641">
    <property type="entry name" value="PNPLA_dom"/>
</dbReference>
<dbReference type="RefSeq" id="WP_233371796.1">
    <property type="nucleotide sequence ID" value="NZ_JAJTWU010000003.1"/>
</dbReference>
<reference evidence="6 7" key="1">
    <citation type="submission" date="2021-12" db="EMBL/GenBank/DDBJ databases">
        <title>Genome seq of P8.</title>
        <authorList>
            <person name="Seo T."/>
        </authorList>
    </citation>
    <scope>NUCLEOTIDE SEQUENCE [LARGE SCALE GENOMIC DNA]</scope>
    <source>
        <strain evidence="6 7">P8</strain>
    </source>
</reference>
<evidence type="ECO:0000313" key="7">
    <source>
        <dbReference type="Proteomes" id="UP001200741"/>
    </source>
</evidence>
<dbReference type="Pfam" id="PF01734">
    <property type="entry name" value="Patatin"/>
    <property type="match status" value="1"/>
</dbReference>
<dbReference type="SUPFAM" id="SSF52151">
    <property type="entry name" value="FabD/lysophospholipase-like"/>
    <property type="match status" value="1"/>
</dbReference>
<evidence type="ECO:0000256" key="2">
    <source>
        <dbReference type="ARBA" id="ARBA00022963"/>
    </source>
</evidence>
<dbReference type="Gene3D" id="3.40.1090.10">
    <property type="entry name" value="Cytosolic phospholipase A2 catalytic domain"/>
    <property type="match status" value="2"/>
</dbReference>